<dbReference type="GO" id="GO:0016814">
    <property type="term" value="F:hydrolase activity, acting on carbon-nitrogen (but not peptide) bonds, in cyclic amidines"/>
    <property type="evidence" value="ECO:0007669"/>
    <property type="project" value="UniProtKB-ARBA"/>
</dbReference>
<comment type="caution">
    <text evidence="7">The sequence shown here is derived from an EMBL/GenBank/DDBJ whole genome shotgun (WGS) entry which is preliminary data.</text>
</comment>
<evidence type="ECO:0000256" key="5">
    <source>
        <dbReference type="ARBA" id="ARBA00022833"/>
    </source>
</evidence>
<keyword evidence="3" id="KW-0479">Metal-binding</keyword>
<comment type="similarity">
    <text evidence="2">Belongs to the metallo-dependent hydrolases superfamily. Adenosine and AMP deaminases family.</text>
</comment>
<dbReference type="SUPFAM" id="SSF51556">
    <property type="entry name" value="Metallo-dependent hydrolases"/>
    <property type="match status" value="1"/>
</dbReference>
<comment type="cofactor">
    <cofactor evidence="1">
        <name>Zn(2+)</name>
        <dbReference type="ChEBI" id="CHEBI:29105"/>
    </cofactor>
</comment>
<organism evidence="7 8">
    <name type="scientific">Handelsmanbacteria sp. (strain RIFCSPLOWO2_12_FULL_64_10)</name>
    <dbReference type="NCBI Taxonomy" id="1817868"/>
    <lineage>
        <taxon>Bacteria</taxon>
        <taxon>Candidatus Handelsmaniibacteriota</taxon>
    </lineage>
</organism>
<evidence type="ECO:0000259" key="6">
    <source>
        <dbReference type="Pfam" id="PF00962"/>
    </source>
</evidence>
<dbReference type="Pfam" id="PF00962">
    <property type="entry name" value="A_deaminase"/>
    <property type="match status" value="1"/>
</dbReference>
<dbReference type="Gene3D" id="3.20.20.140">
    <property type="entry name" value="Metal-dependent hydrolases"/>
    <property type="match status" value="1"/>
</dbReference>
<evidence type="ECO:0000256" key="4">
    <source>
        <dbReference type="ARBA" id="ARBA00022801"/>
    </source>
</evidence>
<accession>A0A1F6CUY9</accession>
<dbReference type="PANTHER" id="PTHR43114">
    <property type="entry name" value="ADENINE DEAMINASE"/>
    <property type="match status" value="1"/>
</dbReference>
<evidence type="ECO:0000256" key="1">
    <source>
        <dbReference type="ARBA" id="ARBA00001947"/>
    </source>
</evidence>
<dbReference type="InterPro" id="IPR032466">
    <property type="entry name" value="Metal_Hydrolase"/>
</dbReference>
<dbReference type="PANTHER" id="PTHR43114:SF6">
    <property type="entry name" value="ADENINE DEAMINASE"/>
    <property type="match status" value="1"/>
</dbReference>
<dbReference type="Proteomes" id="UP000178606">
    <property type="component" value="Unassembled WGS sequence"/>
</dbReference>
<dbReference type="EMBL" id="MFKF01000130">
    <property type="protein sequence ID" value="OGG52988.1"/>
    <property type="molecule type" value="Genomic_DNA"/>
</dbReference>
<gene>
    <name evidence="7" type="ORF">A3F84_19260</name>
</gene>
<dbReference type="GO" id="GO:0019239">
    <property type="term" value="F:deaminase activity"/>
    <property type="evidence" value="ECO:0007669"/>
    <property type="project" value="InterPro"/>
</dbReference>
<evidence type="ECO:0000313" key="8">
    <source>
        <dbReference type="Proteomes" id="UP000178606"/>
    </source>
</evidence>
<feature type="domain" description="Adenosine deaminase" evidence="6">
    <location>
        <begin position="151"/>
        <end position="313"/>
    </location>
</feature>
<evidence type="ECO:0000256" key="2">
    <source>
        <dbReference type="ARBA" id="ARBA00006676"/>
    </source>
</evidence>
<evidence type="ECO:0000313" key="7">
    <source>
        <dbReference type="EMBL" id="OGG52988.1"/>
    </source>
</evidence>
<dbReference type="InterPro" id="IPR001365">
    <property type="entry name" value="A_deaminase_dom"/>
</dbReference>
<reference evidence="7 8" key="1">
    <citation type="journal article" date="2016" name="Nat. Commun.">
        <title>Thousands of microbial genomes shed light on interconnected biogeochemical processes in an aquifer system.</title>
        <authorList>
            <person name="Anantharaman K."/>
            <person name="Brown C.T."/>
            <person name="Hug L.A."/>
            <person name="Sharon I."/>
            <person name="Castelle C.J."/>
            <person name="Probst A.J."/>
            <person name="Thomas B.C."/>
            <person name="Singh A."/>
            <person name="Wilkins M.J."/>
            <person name="Karaoz U."/>
            <person name="Brodie E.L."/>
            <person name="Williams K.H."/>
            <person name="Hubbard S.S."/>
            <person name="Banfield J.F."/>
        </authorList>
    </citation>
    <scope>NUCLEOTIDE SEQUENCE [LARGE SCALE GENOMIC DNA]</scope>
    <source>
        <strain evidence="8">RIFCSPLOWO2_12_FULL_64_10</strain>
    </source>
</reference>
<protein>
    <recommendedName>
        <fullName evidence="6">Adenosine deaminase domain-containing protein</fullName>
    </recommendedName>
</protein>
<proteinExistence type="inferred from homology"/>
<evidence type="ECO:0000256" key="3">
    <source>
        <dbReference type="ARBA" id="ARBA00022723"/>
    </source>
</evidence>
<dbReference type="InterPro" id="IPR006330">
    <property type="entry name" value="Ado/ade_deaminase"/>
</dbReference>
<name>A0A1F6CUY9_HANXR</name>
<keyword evidence="4" id="KW-0378">Hydrolase</keyword>
<dbReference type="AlphaFoldDB" id="A0A1F6CUY9"/>
<dbReference type="GO" id="GO:0046872">
    <property type="term" value="F:metal ion binding"/>
    <property type="evidence" value="ECO:0007669"/>
    <property type="project" value="UniProtKB-KW"/>
</dbReference>
<keyword evidence="5" id="KW-0862">Zinc</keyword>
<sequence>MSPDFVDALIRQNIEAVKRVPKTDFHNHSTFGTRIERVEKWASVLLQRPPFRMRGIHGMMSYVRQTLNPYINSRKGFEFTAEYATQDAIEDSVRALEMSFGVRFALFYPDRDRGLVHFVDSLRTKHKNRIVLRPELGFIREDFSNGELLGLAEKCIDAGSFDSLDLYGDEDACPPETFQPLFRQARRQGMRLKAHAGEFGGAEIVRRTVEALELDAVQHGIGAAESPEVMRWLSRNRTMLNVCPTSNVTLGAVESLGVHPIRKLYDHGVRVTINTDDLMIFGQSVSEEYLNLYRAGVFSAGELDGIRETALRSVLTNP</sequence>